<evidence type="ECO:0000313" key="2">
    <source>
        <dbReference type="EMBL" id="EJK63085.1"/>
    </source>
</evidence>
<proteinExistence type="predicted"/>
<dbReference type="EMBL" id="AGNL01018449">
    <property type="protein sequence ID" value="EJK63085.1"/>
    <property type="molecule type" value="Genomic_DNA"/>
</dbReference>
<gene>
    <name evidence="2" type="ORF">THAOC_16279</name>
</gene>
<evidence type="ECO:0000256" key="1">
    <source>
        <dbReference type="SAM" id="MobiDB-lite"/>
    </source>
</evidence>
<feature type="compositionally biased region" description="Basic and acidic residues" evidence="1">
    <location>
        <begin position="185"/>
        <end position="206"/>
    </location>
</feature>
<protein>
    <submittedName>
        <fullName evidence="2">Uncharacterized protein</fullName>
    </submittedName>
</protein>
<keyword evidence="3" id="KW-1185">Reference proteome</keyword>
<organism evidence="2 3">
    <name type="scientific">Thalassiosira oceanica</name>
    <name type="common">Marine diatom</name>
    <dbReference type="NCBI Taxonomy" id="159749"/>
    <lineage>
        <taxon>Eukaryota</taxon>
        <taxon>Sar</taxon>
        <taxon>Stramenopiles</taxon>
        <taxon>Ochrophyta</taxon>
        <taxon>Bacillariophyta</taxon>
        <taxon>Coscinodiscophyceae</taxon>
        <taxon>Thalassiosirophycidae</taxon>
        <taxon>Thalassiosirales</taxon>
        <taxon>Thalassiosiraceae</taxon>
        <taxon>Thalassiosira</taxon>
    </lineage>
</organism>
<feature type="compositionally biased region" description="Basic and acidic residues" evidence="1">
    <location>
        <begin position="79"/>
        <end position="89"/>
    </location>
</feature>
<feature type="compositionally biased region" description="Low complexity" evidence="1">
    <location>
        <begin position="14"/>
        <end position="41"/>
    </location>
</feature>
<comment type="caution">
    <text evidence="2">The sequence shown here is derived from an EMBL/GenBank/DDBJ whole genome shotgun (WGS) entry which is preliminary data.</text>
</comment>
<dbReference type="AlphaFoldDB" id="K0SCJ6"/>
<feature type="compositionally biased region" description="Polar residues" evidence="1">
    <location>
        <begin position="49"/>
        <end position="70"/>
    </location>
</feature>
<accession>K0SCJ6</accession>
<feature type="non-terminal residue" evidence="2">
    <location>
        <position position="371"/>
    </location>
</feature>
<feature type="compositionally biased region" description="Basic and acidic residues" evidence="1">
    <location>
        <begin position="104"/>
        <end position="117"/>
    </location>
</feature>
<reference evidence="2 3" key="1">
    <citation type="journal article" date="2012" name="Genome Biol.">
        <title>Genome and low-iron response of an oceanic diatom adapted to chronic iron limitation.</title>
        <authorList>
            <person name="Lommer M."/>
            <person name="Specht M."/>
            <person name="Roy A.S."/>
            <person name="Kraemer L."/>
            <person name="Andreson R."/>
            <person name="Gutowska M.A."/>
            <person name="Wolf J."/>
            <person name="Bergner S.V."/>
            <person name="Schilhabel M.B."/>
            <person name="Klostermeier U.C."/>
            <person name="Beiko R.G."/>
            <person name="Rosenstiel P."/>
            <person name="Hippler M."/>
            <person name="Laroche J."/>
        </authorList>
    </citation>
    <scope>NUCLEOTIDE SEQUENCE [LARGE SCALE GENOMIC DNA]</scope>
    <source>
        <strain evidence="2 3">CCMP1005</strain>
    </source>
</reference>
<sequence>MDNNSGHGSGDSGYGSQQGSLRGSISQRQGMQMRMGLMSQQTVRKLTENLDNSDTGSENSVAVAVPSSSKGEAWSSYSDDEKPNGKDNESVSSNDENIPQELLRTLKNESGNSERRSSFWNSQVRMAKKGLLSKKSLRRLSISAHSNEELSDAPSGDDGRAEEPNRSEQEKNIRHAKRGLMSQDTMRKLSLEDSGKHDKLTGDDKYRPRRGRTNAKVASMSSGEKRSAMRGIMSRRSMMMLEDETPSALLRDEMADHRDSIVAKEDKELLNTFVFSDNEFTKPQGDIFTEGQYFLGVSMLVYMYSHLREMCRMGHTRCKMEDIDVHSLQSTYKQGTPKRYLKGAKSAGSIIRVVIDELDTANGGDEDKYAK</sequence>
<evidence type="ECO:0000313" key="3">
    <source>
        <dbReference type="Proteomes" id="UP000266841"/>
    </source>
</evidence>
<feature type="compositionally biased region" description="Basic and acidic residues" evidence="1">
    <location>
        <begin position="157"/>
        <end position="173"/>
    </location>
</feature>
<feature type="region of interest" description="Disordered" evidence="1">
    <location>
        <begin position="144"/>
        <end position="228"/>
    </location>
</feature>
<feature type="region of interest" description="Disordered" evidence="1">
    <location>
        <begin position="1"/>
        <end position="121"/>
    </location>
</feature>
<name>K0SCJ6_THAOC</name>
<dbReference type="Proteomes" id="UP000266841">
    <property type="component" value="Unassembled WGS sequence"/>
</dbReference>